<organism evidence="1 2">
    <name type="scientific">Cellulophaga algicola (strain DSM 14237 / IC166 / ACAM 630)</name>
    <dbReference type="NCBI Taxonomy" id="688270"/>
    <lineage>
        <taxon>Bacteria</taxon>
        <taxon>Pseudomonadati</taxon>
        <taxon>Bacteroidota</taxon>
        <taxon>Flavobacteriia</taxon>
        <taxon>Flavobacteriales</taxon>
        <taxon>Flavobacteriaceae</taxon>
        <taxon>Cellulophaga</taxon>
    </lineage>
</organism>
<keyword evidence="2" id="KW-1185">Reference proteome</keyword>
<sequence length="116" mass="13566">MLNFTDSNALLTESVDSGLYQNLVAQLVKDFGLANVDIDLPFQVNPKNLKTILHQKIYRLMMERFADYLNLLYIIDVPEKKVKEIKASDVVDISNHVAFLVLQREYQKVWFRQKYA</sequence>
<protein>
    <submittedName>
        <fullName evidence="1">Uncharacterized protein</fullName>
    </submittedName>
</protein>
<dbReference type="AlphaFoldDB" id="E6X3Z5"/>
<evidence type="ECO:0000313" key="2">
    <source>
        <dbReference type="Proteomes" id="UP000008634"/>
    </source>
</evidence>
<dbReference type="Proteomes" id="UP000008634">
    <property type="component" value="Chromosome"/>
</dbReference>
<dbReference type="EMBL" id="CP002453">
    <property type="protein sequence ID" value="ADV49320.1"/>
    <property type="molecule type" value="Genomic_DNA"/>
</dbReference>
<reference evidence="1 2" key="1">
    <citation type="journal article" date="2010" name="Stand. Genomic Sci.">
        <title>Complete genome sequence of Cellulophaga algicola type strain (IC166).</title>
        <authorList>
            <person name="Abt B."/>
            <person name="Lu M."/>
            <person name="Misra M."/>
            <person name="Han C."/>
            <person name="Nolan M."/>
            <person name="Lucas S."/>
            <person name="Hammon N."/>
            <person name="Deshpande S."/>
            <person name="Cheng J.F."/>
            <person name="Tapia R."/>
            <person name="Goodwin L."/>
            <person name="Pitluck S."/>
            <person name="Liolios K."/>
            <person name="Pagani I."/>
            <person name="Ivanova N."/>
            <person name="Mavromatis K."/>
            <person name="Ovchinikova G."/>
            <person name="Pati A."/>
            <person name="Chen A."/>
            <person name="Palaniappan K."/>
            <person name="Land M."/>
            <person name="Hauser L."/>
            <person name="Chang Y.J."/>
            <person name="Jeffries C.D."/>
            <person name="Detter J.C."/>
            <person name="Brambilla E."/>
            <person name="Rohde M."/>
            <person name="Tindall B.J."/>
            <person name="Goker M."/>
            <person name="Woyke T."/>
            <person name="Bristow J."/>
            <person name="Eisen J.A."/>
            <person name="Markowitz V."/>
            <person name="Hugenholtz P."/>
            <person name="Kyrpides N.C."/>
            <person name="Klenk H.P."/>
            <person name="Lapidus A."/>
        </authorList>
    </citation>
    <scope>NUCLEOTIDE SEQUENCE [LARGE SCALE GENOMIC DNA]</scope>
    <source>
        <strain evidence="2">DSM 14237 / IC166 / ACAM 630</strain>
    </source>
</reference>
<name>E6X3Z5_CELAD</name>
<dbReference type="KEGG" id="cao:Celal_2024"/>
<proteinExistence type="predicted"/>
<dbReference type="eggNOG" id="ENOG5032TGC">
    <property type="taxonomic scope" value="Bacteria"/>
</dbReference>
<accession>E6X3Z5</accession>
<evidence type="ECO:0000313" key="1">
    <source>
        <dbReference type="EMBL" id="ADV49320.1"/>
    </source>
</evidence>
<gene>
    <name evidence="1" type="ordered locus">Celal_2024</name>
</gene>
<dbReference type="STRING" id="688270.Celal_2024"/>
<dbReference type="HOGENOM" id="CLU_147285_0_0_10"/>